<name>A0A8S5MWJ2_9CAUD</name>
<dbReference type="EMBL" id="BK015007">
    <property type="protein sequence ID" value="DAD86773.1"/>
    <property type="molecule type" value="Genomic_DNA"/>
</dbReference>
<dbReference type="EMBL" id="BK015007">
    <property type="protein sequence ID" value="DAD86766.1"/>
    <property type="molecule type" value="Genomic_DNA"/>
</dbReference>
<proteinExistence type="predicted"/>
<accession>A0A8S5MWJ2</accession>
<evidence type="ECO:0000313" key="1">
    <source>
        <dbReference type="EMBL" id="DAD86773.1"/>
    </source>
</evidence>
<reference evidence="1" key="1">
    <citation type="journal article" date="2021" name="Proc. Natl. Acad. Sci. U.S.A.">
        <title>A Catalog of Tens of Thousands of Viruses from Human Metagenomes Reveals Hidden Associations with Chronic Diseases.</title>
        <authorList>
            <person name="Tisza M.J."/>
            <person name="Buck C.B."/>
        </authorList>
    </citation>
    <scope>NUCLEOTIDE SEQUENCE</scope>
    <source>
        <strain evidence="1">Ctx8L26</strain>
    </source>
</reference>
<organism evidence="1">
    <name type="scientific">Podoviridae sp. ctx8L26</name>
    <dbReference type="NCBI Taxonomy" id="2826588"/>
    <lineage>
        <taxon>Viruses</taxon>
        <taxon>Duplodnaviria</taxon>
        <taxon>Heunggongvirae</taxon>
        <taxon>Uroviricota</taxon>
        <taxon>Caudoviricetes</taxon>
    </lineage>
</organism>
<protein>
    <submittedName>
        <fullName evidence="1">Uncharacterized protein</fullName>
    </submittedName>
</protein>
<sequence>MAYIKRAKHYSIVRGVTRSENGELVDAEVVVDGACRTADMAMKKARKINKDMLPMSAEYHAQVTRMDEAIYWANCEFGDDTIIDYPGLVSGNVVEDDIISEEK</sequence>